<evidence type="ECO:0000256" key="1">
    <source>
        <dbReference type="SAM" id="MobiDB-lite"/>
    </source>
</evidence>
<feature type="region of interest" description="Disordered" evidence="1">
    <location>
        <begin position="1"/>
        <end position="69"/>
    </location>
</feature>
<feature type="compositionally biased region" description="Low complexity" evidence="1">
    <location>
        <begin position="8"/>
        <end position="26"/>
    </location>
</feature>
<dbReference type="RefSeq" id="WP_229715328.1">
    <property type="nucleotide sequence ID" value="NZ_BMGP01000005.1"/>
</dbReference>
<evidence type="ECO:0000313" key="4">
    <source>
        <dbReference type="Proteomes" id="UP000598775"/>
    </source>
</evidence>
<feature type="transmembrane region" description="Helical" evidence="2">
    <location>
        <begin position="125"/>
        <end position="146"/>
    </location>
</feature>
<proteinExistence type="predicted"/>
<dbReference type="InterPro" id="IPR021403">
    <property type="entry name" value="DUF3043"/>
</dbReference>
<comment type="caution">
    <text evidence="3">The sequence shown here is derived from an EMBL/GenBank/DDBJ whole genome shotgun (WGS) entry which is preliminary data.</text>
</comment>
<name>A0A917B9T1_9MICO</name>
<keyword evidence="4" id="KW-1185">Reference proteome</keyword>
<feature type="transmembrane region" description="Helical" evidence="2">
    <location>
        <begin position="99"/>
        <end position="119"/>
    </location>
</feature>
<keyword evidence="2" id="KW-1133">Transmembrane helix</keyword>
<dbReference type="EMBL" id="BMGP01000005">
    <property type="protein sequence ID" value="GGF33316.1"/>
    <property type="molecule type" value="Genomic_DNA"/>
</dbReference>
<protein>
    <submittedName>
        <fullName evidence="3">Membrane protein</fullName>
    </submittedName>
</protein>
<organism evidence="3 4">
    <name type="scientific">Subtercola lobariae</name>
    <dbReference type="NCBI Taxonomy" id="1588641"/>
    <lineage>
        <taxon>Bacteria</taxon>
        <taxon>Bacillati</taxon>
        <taxon>Actinomycetota</taxon>
        <taxon>Actinomycetes</taxon>
        <taxon>Micrococcales</taxon>
        <taxon>Microbacteriaceae</taxon>
        <taxon>Subtercola</taxon>
    </lineage>
</organism>
<keyword evidence="2" id="KW-0472">Membrane</keyword>
<evidence type="ECO:0000256" key="2">
    <source>
        <dbReference type="SAM" id="Phobius"/>
    </source>
</evidence>
<gene>
    <name evidence="3" type="ORF">GCM10011399_28030</name>
</gene>
<dbReference type="AlphaFoldDB" id="A0A917B9T1"/>
<keyword evidence="2" id="KW-0812">Transmembrane</keyword>
<dbReference type="Pfam" id="PF11241">
    <property type="entry name" value="DUF3043"/>
    <property type="match status" value="1"/>
</dbReference>
<sequence length="194" mass="21763">MAKRDSSVDVIDSDTVTAPAPDVAPAGKGRATPTRKEREAANKKPLVPSDRKEAARSAKTQNQVSRERARVGMAAGEEKYLLARDKGVQRRYIRDYIDARFSVGEFIIPVMFGVILLTLVPNTSIQTYLMLVLYAFVLVVAIDIYLMGNRINKLLRAKYGSLDRGLRWYGAMRALQLRPMRLPKPQVKRGQFPA</sequence>
<reference evidence="3 4" key="1">
    <citation type="journal article" date="2014" name="Int. J. Syst. Evol. Microbiol.">
        <title>Complete genome sequence of Corynebacterium casei LMG S-19264T (=DSM 44701T), isolated from a smear-ripened cheese.</title>
        <authorList>
            <consortium name="US DOE Joint Genome Institute (JGI-PGF)"/>
            <person name="Walter F."/>
            <person name="Albersmeier A."/>
            <person name="Kalinowski J."/>
            <person name="Ruckert C."/>
        </authorList>
    </citation>
    <scope>NUCLEOTIDE SEQUENCE [LARGE SCALE GENOMIC DNA]</scope>
    <source>
        <strain evidence="3 4">CGMCC 1.12976</strain>
    </source>
</reference>
<evidence type="ECO:0000313" key="3">
    <source>
        <dbReference type="EMBL" id="GGF33316.1"/>
    </source>
</evidence>
<dbReference type="Proteomes" id="UP000598775">
    <property type="component" value="Unassembled WGS sequence"/>
</dbReference>
<accession>A0A917B9T1</accession>